<dbReference type="SUPFAM" id="SSF52283">
    <property type="entry name" value="Formate/glycerate dehydrogenase catalytic domain-like"/>
    <property type="match status" value="1"/>
</dbReference>
<comment type="similarity">
    <text evidence="3">Belongs to the D-isomer specific 2-hydroxyacid dehydrogenase family.</text>
</comment>
<dbReference type="Pfam" id="PF02826">
    <property type="entry name" value="2-Hacid_dh_C"/>
    <property type="match status" value="1"/>
</dbReference>
<dbReference type="EMBL" id="AP031322">
    <property type="protein sequence ID" value="BFH73767.1"/>
    <property type="molecule type" value="Genomic_DNA"/>
</dbReference>
<dbReference type="AlphaFoldDB" id="A0AAT9GSH2"/>
<dbReference type="GO" id="GO:0005829">
    <property type="term" value="C:cytosol"/>
    <property type="evidence" value="ECO:0007669"/>
    <property type="project" value="TreeGrafter"/>
</dbReference>
<proteinExistence type="inferred from homology"/>
<dbReference type="InterPro" id="IPR036291">
    <property type="entry name" value="NAD(P)-bd_dom_sf"/>
</dbReference>
<dbReference type="Gene3D" id="3.40.50.720">
    <property type="entry name" value="NAD(P)-binding Rossmann-like Domain"/>
    <property type="match status" value="2"/>
</dbReference>
<reference evidence="6" key="1">
    <citation type="submission" date="2024-03" db="EMBL/GenBank/DDBJ databases">
        <title>Complete genome sequence of Sulfurisphaera javensis strain KD-1.</title>
        <authorList>
            <person name="Sakai H."/>
            <person name="Nur N."/>
            <person name="Suwanto A."/>
            <person name="Kurosawa N."/>
        </authorList>
    </citation>
    <scope>NUCLEOTIDE SEQUENCE</scope>
    <source>
        <strain evidence="6">KD-1</strain>
    </source>
</reference>
<evidence type="ECO:0000256" key="3">
    <source>
        <dbReference type="RuleBase" id="RU003719"/>
    </source>
</evidence>
<keyword evidence="2" id="KW-0520">NAD</keyword>
<feature type="domain" description="D-isomer specific 2-hydroxyacid dehydrogenase NAD-binding" evidence="5">
    <location>
        <begin position="105"/>
        <end position="259"/>
    </location>
</feature>
<dbReference type="InterPro" id="IPR006140">
    <property type="entry name" value="D-isomer_DH_NAD-bd"/>
</dbReference>
<dbReference type="SUPFAM" id="SSF51735">
    <property type="entry name" value="NAD(P)-binding Rossmann-fold domains"/>
    <property type="match status" value="1"/>
</dbReference>
<organism evidence="6">
    <name type="scientific">Sulfurisphaera javensis</name>
    <dbReference type="NCBI Taxonomy" id="2049879"/>
    <lineage>
        <taxon>Archaea</taxon>
        <taxon>Thermoproteota</taxon>
        <taxon>Thermoprotei</taxon>
        <taxon>Sulfolobales</taxon>
        <taxon>Sulfolobaceae</taxon>
        <taxon>Sulfurisphaera</taxon>
    </lineage>
</organism>
<gene>
    <name evidence="6" type="ORF">SJAV_17110</name>
</gene>
<dbReference type="GO" id="GO:0016618">
    <property type="term" value="F:hydroxypyruvate reductase [NAD(P)H] activity"/>
    <property type="evidence" value="ECO:0007669"/>
    <property type="project" value="TreeGrafter"/>
</dbReference>
<dbReference type="Pfam" id="PF00389">
    <property type="entry name" value="2-Hacid_dh"/>
    <property type="match status" value="1"/>
</dbReference>
<dbReference type="GO" id="GO:0051287">
    <property type="term" value="F:NAD binding"/>
    <property type="evidence" value="ECO:0007669"/>
    <property type="project" value="InterPro"/>
</dbReference>
<dbReference type="KEGG" id="sjv:SJAV_17110"/>
<dbReference type="PANTHER" id="PTHR10996:SF178">
    <property type="entry name" value="2-HYDROXYACID DEHYDROGENASE YGL185C-RELATED"/>
    <property type="match status" value="1"/>
</dbReference>
<dbReference type="CDD" id="cd12165">
    <property type="entry name" value="2-Hacid_dh_6"/>
    <property type="match status" value="1"/>
</dbReference>
<dbReference type="RefSeq" id="WP_369609332.1">
    <property type="nucleotide sequence ID" value="NZ_AP031322.1"/>
</dbReference>
<dbReference type="InterPro" id="IPR050223">
    <property type="entry name" value="D-isomer_2-hydroxyacid_DH"/>
</dbReference>
<evidence type="ECO:0000259" key="4">
    <source>
        <dbReference type="Pfam" id="PF00389"/>
    </source>
</evidence>
<sequence length="298" mass="33012">MMIISTVKLPEECKRLIPVKDEGVTEEDIKNAEILMLWPSQAKDLLPRAEKAKIIQTFSAGVDDFPFNLLKKDQVVYSNAGAYSVSVAEHAFGLILSLAKGVGLKRKVETYMLSNSTILILGAGGIGSEVAKIAKLGFNMYVIGVSRSFKGTYFDEKHSLQELSNVIGKADVIVDTLPLNKETRGILNYSVLSKVKDKCIIVNVGRAETIVEDDMYRVLKEKPGVRFGTDVFWRVNGKENFATTKLWELENFTGTPHIAGATANERVLTNALIQACKNVYKIINEGEGENKVKIEDYM</sequence>
<accession>A0AAT9GSH2</accession>
<evidence type="ECO:0000259" key="5">
    <source>
        <dbReference type="Pfam" id="PF02826"/>
    </source>
</evidence>
<dbReference type="GO" id="GO:0030267">
    <property type="term" value="F:glyoxylate reductase (NADPH) activity"/>
    <property type="evidence" value="ECO:0007669"/>
    <property type="project" value="TreeGrafter"/>
</dbReference>
<dbReference type="InterPro" id="IPR006139">
    <property type="entry name" value="D-isomer_2_OHA_DH_cat_dom"/>
</dbReference>
<evidence type="ECO:0000313" key="6">
    <source>
        <dbReference type="EMBL" id="BFH73767.1"/>
    </source>
</evidence>
<dbReference type="PANTHER" id="PTHR10996">
    <property type="entry name" value="2-HYDROXYACID DEHYDROGENASE-RELATED"/>
    <property type="match status" value="1"/>
</dbReference>
<evidence type="ECO:0000256" key="2">
    <source>
        <dbReference type="ARBA" id="ARBA00023027"/>
    </source>
</evidence>
<protein>
    <submittedName>
        <fullName evidence="6">2-hydroxyacid dehydrogenase</fullName>
    </submittedName>
</protein>
<name>A0AAT9GSH2_9CREN</name>
<feature type="domain" description="D-isomer specific 2-hydroxyacid dehydrogenase catalytic" evidence="4">
    <location>
        <begin position="21"/>
        <end position="292"/>
    </location>
</feature>
<evidence type="ECO:0000256" key="1">
    <source>
        <dbReference type="ARBA" id="ARBA00023002"/>
    </source>
</evidence>
<keyword evidence="1 3" id="KW-0560">Oxidoreductase</keyword>
<dbReference type="GeneID" id="92354664"/>